<evidence type="ECO:0000256" key="6">
    <source>
        <dbReference type="ARBA" id="ARBA00022741"/>
    </source>
</evidence>
<feature type="domain" description="Arginosuccinate synthase-like N-terminal" evidence="9">
    <location>
        <begin position="4"/>
        <end position="164"/>
    </location>
</feature>
<reference evidence="11 12" key="1">
    <citation type="submission" date="2024-11" db="EMBL/GenBank/DDBJ databases">
        <authorList>
            <person name="Heng Y.C."/>
            <person name="Lim A.C.H."/>
            <person name="Lee J.K.Y."/>
            <person name="Kittelmann S."/>
        </authorList>
    </citation>
    <scope>NUCLEOTIDE SEQUENCE [LARGE SCALE GENOMIC DNA]</scope>
    <source>
        <strain evidence="11 12">WILCCON 0202</strain>
    </source>
</reference>
<dbReference type="PROSITE" id="PS00564">
    <property type="entry name" value="ARGININOSUCCIN_SYN_1"/>
    <property type="match status" value="1"/>
</dbReference>
<keyword evidence="12" id="KW-1185">Reference proteome</keyword>
<feature type="binding site" evidence="8">
    <location>
        <position position="272"/>
    </location>
    <ligand>
        <name>L-citrulline</name>
        <dbReference type="ChEBI" id="CHEBI:57743"/>
    </ligand>
</feature>
<comment type="pathway">
    <text evidence="1 8">Amino-acid biosynthesis; L-arginine biosynthesis; L-arginine from L-ornithine and carbamoyl phosphate: step 2/3.</text>
</comment>
<comment type="caution">
    <text evidence="8">Lacks conserved residue(s) required for the propagation of feature annotation.</text>
</comment>
<comment type="subcellular location">
    <subcellularLocation>
        <location evidence="8">Cytoplasm</location>
    </subcellularLocation>
</comment>
<dbReference type="InterPro" id="IPR024074">
    <property type="entry name" value="AS_cat/multimer_dom_body"/>
</dbReference>
<feature type="binding site" evidence="8">
    <location>
        <position position="122"/>
    </location>
    <ligand>
        <name>L-citrulline</name>
        <dbReference type="ChEBI" id="CHEBI:57743"/>
    </ligand>
</feature>
<feature type="binding site" evidence="8">
    <location>
        <position position="126"/>
    </location>
    <ligand>
        <name>L-citrulline</name>
        <dbReference type="ChEBI" id="CHEBI:57743"/>
    </ligand>
</feature>
<dbReference type="Gene3D" id="1.20.5.470">
    <property type="entry name" value="Single helix bin"/>
    <property type="match status" value="1"/>
</dbReference>
<feature type="binding site" evidence="8">
    <location>
        <position position="175"/>
    </location>
    <ligand>
        <name>L-citrulline</name>
        <dbReference type="ChEBI" id="CHEBI:57743"/>
    </ligand>
</feature>
<keyword evidence="3 8" id="KW-0055">Arginine biosynthesis</keyword>
<keyword evidence="5 8" id="KW-0028">Amino-acid biosynthesis</keyword>
<dbReference type="Gene3D" id="3.40.50.620">
    <property type="entry name" value="HUPs"/>
    <property type="match status" value="1"/>
</dbReference>
<dbReference type="EC" id="6.3.4.5" evidence="2 8"/>
<evidence type="ECO:0000256" key="3">
    <source>
        <dbReference type="ARBA" id="ARBA00022571"/>
    </source>
</evidence>
<gene>
    <name evidence="8" type="primary">argG</name>
    <name evidence="11" type="ORF">ACJDUH_13330</name>
</gene>
<feature type="binding site" evidence="8">
    <location>
        <position position="122"/>
    </location>
    <ligand>
        <name>L-aspartate</name>
        <dbReference type="ChEBI" id="CHEBI:29991"/>
    </ligand>
</feature>
<dbReference type="Proteomes" id="UP001623661">
    <property type="component" value="Unassembled WGS sequence"/>
</dbReference>
<keyword evidence="8" id="KW-0963">Cytoplasm</keyword>
<evidence type="ECO:0000259" key="10">
    <source>
        <dbReference type="Pfam" id="PF20979"/>
    </source>
</evidence>
<dbReference type="PROSITE" id="PS00565">
    <property type="entry name" value="ARGININOSUCCIN_SYN_2"/>
    <property type="match status" value="1"/>
</dbReference>
<proteinExistence type="inferred from homology"/>
<dbReference type="HAMAP" id="MF_00005">
    <property type="entry name" value="Arg_succ_synth_type1"/>
    <property type="match status" value="1"/>
</dbReference>
<evidence type="ECO:0000259" key="9">
    <source>
        <dbReference type="Pfam" id="PF00764"/>
    </source>
</evidence>
<dbReference type="CDD" id="cd01999">
    <property type="entry name" value="ASS"/>
    <property type="match status" value="1"/>
</dbReference>
<evidence type="ECO:0000256" key="1">
    <source>
        <dbReference type="ARBA" id="ARBA00004967"/>
    </source>
</evidence>
<dbReference type="Gene3D" id="3.90.1260.10">
    <property type="entry name" value="Argininosuccinate synthetase, chain A, domain 2"/>
    <property type="match status" value="1"/>
</dbReference>
<comment type="similarity">
    <text evidence="8">Belongs to the argininosuccinate synthase family. Type 1 subfamily.</text>
</comment>
<dbReference type="InterPro" id="IPR018223">
    <property type="entry name" value="Arginosuc_synth_CS"/>
</dbReference>
<evidence type="ECO:0000313" key="11">
    <source>
        <dbReference type="EMBL" id="MFL0269075.1"/>
    </source>
</evidence>
<feature type="binding site" evidence="8">
    <location>
        <position position="123"/>
    </location>
    <ligand>
        <name>L-aspartate</name>
        <dbReference type="ChEBI" id="CHEBI:29991"/>
    </ligand>
</feature>
<dbReference type="EMBL" id="JBJHZY010000002">
    <property type="protein sequence ID" value="MFL0269075.1"/>
    <property type="molecule type" value="Genomic_DNA"/>
</dbReference>
<name>A0ABW8TUD0_9CLOT</name>
<evidence type="ECO:0000256" key="2">
    <source>
        <dbReference type="ARBA" id="ARBA00012286"/>
    </source>
</evidence>
<dbReference type="InterPro" id="IPR014729">
    <property type="entry name" value="Rossmann-like_a/b/a_fold"/>
</dbReference>
<dbReference type="GO" id="GO:0004055">
    <property type="term" value="F:argininosuccinate synthase activity"/>
    <property type="evidence" value="ECO:0007669"/>
    <property type="project" value="UniProtKB-EC"/>
</dbReference>
<evidence type="ECO:0000313" key="12">
    <source>
        <dbReference type="Proteomes" id="UP001623661"/>
    </source>
</evidence>
<dbReference type="PANTHER" id="PTHR11587:SF2">
    <property type="entry name" value="ARGININOSUCCINATE SYNTHASE"/>
    <property type="match status" value="1"/>
</dbReference>
<feature type="binding site" evidence="8">
    <location>
        <position position="260"/>
    </location>
    <ligand>
        <name>L-citrulline</name>
        <dbReference type="ChEBI" id="CHEBI:57743"/>
    </ligand>
</feature>
<sequence length="397" mass="44305">MKEKVILAYSGGLDTSIIVPWLMENYDLEVIAACMDVGQGDDMEEVKQKAINTGASKVYVEDLKEEFVTEYLYKAIKTGALYEEKYMLGTALARPSMAKKLVEIAHKEGAKYICHGCTGKGNDQVRFELGITAFDPSIKIIAPWRIWDIKSREDAIDYAAKKGVSIPVTKEKIYSRDRNLWHISHEGGDLENLKNEHKDDMLVMVTPPEKAKEEATYVEIYFEKGIPVKVNGEVLSPVKIVEELNKIGGENGIGIIDIVENRLVGMKSRGVYETPGGTILYAAHKELEYVTLEKQTLHFKQVVAQKYAEILYNGLWFSGIREAIDAFVDATQVKVTGSVKLKLYKGNLKVAGINTPYALYDEAISSFGASLYNHKDSEGFINLFGLPTKINALINSK</sequence>
<keyword evidence="7 8" id="KW-0067">ATP-binding</keyword>
<comment type="catalytic activity">
    <reaction evidence="8">
        <text>L-citrulline + L-aspartate + ATP = 2-(N(omega)-L-arginino)succinate + AMP + diphosphate + H(+)</text>
        <dbReference type="Rhea" id="RHEA:10932"/>
        <dbReference type="ChEBI" id="CHEBI:15378"/>
        <dbReference type="ChEBI" id="CHEBI:29991"/>
        <dbReference type="ChEBI" id="CHEBI:30616"/>
        <dbReference type="ChEBI" id="CHEBI:33019"/>
        <dbReference type="ChEBI" id="CHEBI:57472"/>
        <dbReference type="ChEBI" id="CHEBI:57743"/>
        <dbReference type="ChEBI" id="CHEBI:456215"/>
        <dbReference type="EC" id="6.3.4.5"/>
    </reaction>
</comment>
<feature type="binding site" evidence="8">
    <location>
        <position position="116"/>
    </location>
    <ligand>
        <name>ATP</name>
        <dbReference type="ChEBI" id="CHEBI:30616"/>
    </ligand>
</feature>
<accession>A0ABW8TUD0</accession>
<dbReference type="PANTHER" id="PTHR11587">
    <property type="entry name" value="ARGININOSUCCINATE SYNTHASE"/>
    <property type="match status" value="1"/>
</dbReference>
<keyword evidence="6 8" id="KW-0547">Nucleotide-binding</keyword>
<feature type="binding site" evidence="8">
    <location>
        <position position="184"/>
    </location>
    <ligand>
        <name>L-citrulline</name>
        <dbReference type="ChEBI" id="CHEBI:57743"/>
    </ligand>
</feature>
<feature type="binding site" evidence="8">
    <location>
        <begin position="8"/>
        <end position="16"/>
    </location>
    <ligand>
        <name>ATP</name>
        <dbReference type="ChEBI" id="CHEBI:30616"/>
    </ligand>
</feature>
<evidence type="ECO:0000256" key="4">
    <source>
        <dbReference type="ARBA" id="ARBA00022598"/>
    </source>
</evidence>
<dbReference type="Pfam" id="PF20979">
    <property type="entry name" value="Arginosuc_syn_C"/>
    <property type="match status" value="1"/>
</dbReference>
<dbReference type="InterPro" id="IPR048267">
    <property type="entry name" value="Arginosuc_syn_N"/>
</dbReference>
<dbReference type="RefSeq" id="WP_406765694.1">
    <property type="nucleotide sequence ID" value="NZ_JBJHZY010000002.1"/>
</dbReference>
<dbReference type="NCBIfam" id="TIGR00032">
    <property type="entry name" value="argG"/>
    <property type="match status" value="1"/>
</dbReference>
<dbReference type="InterPro" id="IPR001518">
    <property type="entry name" value="Arginosuc_synth"/>
</dbReference>
<keyword evidence="4 8" id="KW-0436">Ligase</keyword>
<organism evidence="11 12">
    <name type="scientific">Candidatus Clostridium radicumherbarum</name>
    <dbReference type="NCBI Taxonomy" id="3381662"/>
    <lineage>
        <taxon>Bacteria</taxon>
        <taxon>Bacillati</taxon>
        <taxon>Bacillota</taxon>
        <taxon>Clostridia</taxon>
        <taxon>Eubacteriales</taxon>
        <taxon>Clostridiaceae</taxon>
        <taxon>Clostridium</taxon>
    </lineage>
</organism>
<dbReference type="InterPro" id="IPR023434">
    <property type="entry name" value="Arginosuc_synth_type_1_subfam"/>
</dbReference>
<feature type="binding site" evidence="8">
    <location>
        <position position="118"/>
    </location>
    <ligand>
        <name>L-aspartate</name>
        <dbReference type="ChEBI" id="CHEBI:29991"/>
    </ligand>
</feature>
<dbReference type="SUPFAM" id="SSF69864">
    <property type="entry name" value="Argininosuccinate synthetase, C-terminal domain"/>
    <property type="match status" value="1"/>
</dbReference>
<evidence type="ECO:0000256" key="8">
    <source>
        <dbReference type="HAMAP-Rule" id="MF_00005"/>
    </source>
</evidence>
<dbReference type="Pfam" id="PF00764">
    <property type="entry name" value="Arginosuc_synth"/>
    <property type="match status" value="1"/>
</dbReference>
<evidence type="ECO:0000256" key="5">
    <source>
        <dbReference type="ARBA" id="ARBA00022605"/>
    </source>
</evidence>
<dbReference type="SUPFAM" id="SSF52402">
    <property type="entry name" value="Adenine nucleotide alpha hydrolases-like"/>
    <property type="match status" value="1"/>
</dbReference>
<comment type="subunit">
    <text evidence="8">Homotetramer.</text>
</comment>
<feature type="binding site" evidence="8">
    <location>
        <position position="86"/>
    </location>
    <ligand>
        <name>L-citrulline</name>
        <dbReference type="ChEBI" id="CHEBI:57743"/>
    </ligand>
</feature>
<feature type="domain" description="Arginosuccinate synthase C-terminal" evidence="10">
    <location>
        <begin position="174"/>
        <end position="390"/>
    </location>
</feature>
<protein>
    <recommendedName>
        <fullName evidence="2 8">Argininosuccinate synthase</fullName>
        <ecNumber evidence="2 8">6.3.4.5</ecNumber>
    </recommendedName>
    <alternativeName>
        <fullName evidence="8">Citrulline--aspartate ligase</fullName>
    </alternativeName>
</protein>
<evidence type="ECO:0000256" key="7">
    <source>
        <dbReference type="ARBA" id="ARBA00022840"/>
    </source>
</evidence>
<comment type="caution">
    <text evidence="11">The sequence shown here is derived from an EMBL/GenBank/DDBJ whole genome shotgun (WGS) entry which is preliminary data.</text>
</comment>
<dbReference type="NCBIfam" id="NF001770">
    <property type="entry name" value="PRK00509.1"/>
    <property type="match status" value="1"/>
</dbReference>
<dbReference type="InterPro" id="IPR048268">
    <property type="entry name" value="Arginosuc_syn_C"/>
</dbReference>